<feature type="transmembrane region" description="Helical" evidence="5">
    <location>
        <begin position="331"/>
        <end position="350"/>
    </location>
</feature>
<keyword evidence="2 5" id="KW-0812">Transmembrane</keyword>
<dbReference type="PANTHER" id="PTHR43424">
    <property type="entry name" value="LOCUS PUTATIVE PROTEIN 1-RELATED"/>
    <property type="match status" value="1"/>
</dbReference>
<keyword evidence="3 5" id="KW-1133">Transmembrane helix</keyword>
<proteinExistence type="predicted"/>
<dbReference type="InterPro" id="IPR052556">
    <property type="entry name" value="PolySynth_Transporter"/>
</dbReference>
<feature type="transmembrane region" description="Helical" evidence="5">
    <location>
        <begin position="218"/>
        <end position="238"/>
    </location>
</feature>
<comment type="subcellular location">
    <subcellularLocation>
        <location evidence="1">Membrane</location>
        <topology evidence="1">Multi-pass membrane protein</topology>
    </subcellularLocation>
</comment>
<keyword evidence="7" id="KW-1185">Reference proteome</keyword>
<name>A0A6B2M2Y8_9BACT</name>
<accession>A0A6B2M2Y8</accession>
<evidence type="ECO:0000256" key="4">
    <source>
        <dbReference type="ARBA" id="ARBA00023136"/>
    </source>
</evidence>
<feature type="transmembrane region" description="Helical" evidence="5">
    <location>
        <begin position="90"/>
        <end position="114"/>
    </location>
</feature>
<protein>
    <submittedName>
        <fullName evidence="6">Flippase</fullName>
    </submittedName>
</protein>
<feature type="transmembrane region" description="Helical" evidence="5">
    <location>
        <begin position="120"/>
        <end position="138"/>
    </location>
</feature>
<feature type="transmembrane region" description="Helical" evidence="5">
    <location>
        <begin position="301"/>
        <end position="325"/>
    </location>
</feature>
<evidence type="ECO:0000256" key="1">
    <source>
        <dbReference type="ARBA" id="ARBA00004141"/>
    </source>
</evidence>
<feature type="transmembrane region" description="Helical" evidence="5">
    <location>
        <begin position="390"/>
        <end position="411"/>
    </location>
</feature>
<dbReference type="InterPro" id="IPR002797">
    <property type="entry name" value="Polysacc_synth"/>
</dbReference>
<dbReference type="RefSeq" id="WP_163964330.1">
    <property type="nucleotide sequence ID" value="NZ_JAAGNX010000002.1"/>
</dbReference>
<evidence type="ECO:0000313" key="6">
    <source>
        <dbReference type="EMBL" id="NDV62447.1"/>
    </source>
</evidence>
<dbReference type="EMBL" id="JAAGNX010000002">
    <property type="protein sequence ID" value="NDV62447.1"/>
    <property type="molecule type" value="Genomic_DNA"/>
</dbReference>
<dbReference type="AlphaFoldDB" id="A0A6B2M2Y8"/>
<feature type="transmembrane region" description="Helical" evidence="5">
    <location>
        <begin position="20"/>
        <end position="43"/>
    </location>
</feature>
<reference evidence="6 7" key="1">
    <citation type="submission" date="2020-02" db="EMBL/GenBank/DDBJ databases">
        <title>Albibacoteraceae fam. nov., the first described family within the subdivision 4 Verrucomicrobia.</title>
        <authorList>
            <person name="Xi F."/>
        </authorList>
    </citation>
    <scope>NUCLEOTIDE SEQUENCE [LARGE SCALE GENOMIC DNA]</scope>
    <source>
        <strain evidence="6 7">CK1056</strain>
    </source>
</reference>
<evidence type="ECO:0000256" key="2">
    <source>
        <dbReference type="ARBA" id="ARBA00022692"/>
    </source>
</evidence>
<dbReference type="CDD" id="cd13128">
    <property type="entry name" value="MATE_Wzx_like"/>
    <property type="match status" value="1"/>
</dbReference>
<feature type="transmembrane region" description="Helical" evidence="5">
    <location>
        <begin position="49"/>
        <end position="69"/>
    </location>
</feature>
<organism evidence="6 7">
    <name type="scientific">Oceanipulchritudo coccoides</name>
    <dbReference type="NCBI Taxonomy" id="2706888"/>
    <lineage>
        <taxon>Bacteria</taxon>
        <taxon>Pseudomonadati</taxon>
        <taxon>Verrucomicrobiota</taxon>
        <taxon>Opitutia</taxon>
        <taxon>Puniceicoccales</taxon>
        <taxon>Oceanipulchritudinaceae</taxon>
        <taxon>Oceanipulchritudo</taxon>
    </lineage>
</organism>
<feature type="transmembrane region" description="Helical" evidence="5">
    <location>
        <begin position="362"/>
        <end position="384"/>
    </location>
</feature>
<evidence type="ECO:0000256" key="3">
    <source>
        <dbReference type="ARBA" id="ARBA00022989"/>
    </source>
</evidence>
<dbReference type="Proteomes" id="UP000478417">
    <property type="component" value="Unassembled WGS sequence"/>
</dbReference>
<keyword evidence="4 5" id="KW-0472">Membrane</keyword>
<evidence type="ECO:0000256" key="5">
    <source>
        <dbReference type="SAM" id="Phobius"/>
    </source>
</evidence>
<dbReference type="PANTHER" id="PTHR43424:SF1">
    <property type="entry name" value="LOCUS PUTATIVE PROTEIN 1-RELATED"/>
    <property type="match status" value="1"/>
</dbReference>
<feature type="transmembrane region" description="Helical" evidence="5">
    <location>
        <begin position="258"/>
        <end position="281"/>
    </location>
</feature>
<comment type="caution">
    <text evidence="6">The sequence shown here is derived from an EMBL/GenBank/DDBJ whole genome shotgun (WGS) entry which is preliminary data.</text>
</comment>
<dbReference type="GO" id="GO:0016020">
    <property type="term" value="C:membrane"/>
    <property type="evidence" value="ECO:0007669"/>
    <property type="project" value="UniProtKB-SubCell"/>
</dbReference>
<dbReference type="Pfam" id="PF01943">
    <property type="entry name" value="Polysacc_synt"/>
    <property type="match status" value="1"/>
</dbReference>
<gene>
    <name evidence="6" type="ORF">G0Q06_08300</name>
</gene>
<feature type="transmembrane region" description="Helical" evidence="5">
    <location>
        <begin position="150"/>
        <end position="171"/>
    </location>
</feature>
<feature type="transmembrane region" description="Helical" evidence="5">
    <location>
        <begin position="177"/>
        <end position="198"/>
    </location>
</feature>
<sequence>MEVKAFTKSGIRRYFQNTSWLMGGHTFRMAVNMAVTIAMARYLGPQEFGRLNFVLAITLLLGVLANLGLDKRLQKELAERPDRRDVTLGTYIVLTLAASLFVYLLMAMVIITGTGDLTNLPLYLWLGAVFLFSPLRCTEIWFQTQVRSQLTVIAGSAGVTLSAIVKIYLILTGAGLPLFAAAIFLETLVTIILLLGFYRLKAGTFTDWKVDWKLSRQLLSDSWPLLLSGIAVTVYMQIDQVMLGLLLDEEAVGHYSAAIRISTVWYFIPMMLATSLFPAIVKARADSEAQYRSRLRQYFELNAFVAYLITVPLAIGAFWLVPLLFGQSYGQASLILSVHIWSLLFVFLGVARGQALLVEEQYRFVMISTVSGAVLNIVLNLLLIPSLGGVGAAVATLLAQAFASVGACFAYSPVRPIGLALVKAAVFPFSFISDLTRSQDQ</sequence>
<evidence type="ECO:0000313" key="7">
    <source>
        <dbReference type="Proteomes" id="UP000478417"/>
    </source>
</evidence>